<dbReference type="NCBIfam" id="NF033745">
    <property type="entry name" value="class_C_sortase"/>
    <property type="match status" value="1"/>
</dbReference>
<evidence type="ECO:0000313" key="3">
    <source>
        <dbReference type="EMBL" id="PWG66705.1"/>
    </source>
</evidence>
<dbReference type="InterPro" id="IPR005754">
    <property type="entry name" value="Sortase"/>
</dbReference>
<feature type="active site" description="Proton donor/acceptor" evidence="2">
    <location>
        <position position="182"/>
    </location>
</feature>
<dbReference type="OrthoDB" id="5242161at2"/>
<name>A0A2U2NC30_9BIFI</name>
<dbReference type="InterPro" id="IPR042002">
    <property type="entry name" value="Sortase_C"/>
</dbReference>
<dbReference type="CDD" id="cd05827">
    <property type="entry name" value="Sortase_C"/>
    <property type="match status" value="1"/>
</dbReference>
<dbReference type="InterPro" id="IPR023365">
    <property type="entry name" value="Sortase_dom-sf"/>
</dbReference>
<reference evidence="3 4" key="1">
    <citation type="journal article" date="2018" name="Int. J. Syst. Evol. Microbiol.">
        <title>Bifidobacterium callitrichidarum sp. nov. from the faeces of the emperor tamarin (Saguinus imperator).</title>
        <authorList>
            <person name="Modesto M."/>
            <person name="Michelini S."/>
            <person name="Sansosti M.C."/>
            <person name="De Filippo C."/>
            <person name="Cavalieri D."/>
            <person name="Qvirist L."/>
            <person name="Andlid T."/>
            <person name="Spiezio C."/>
            <person name="Sandri C."/>
            <person name="Pascarelli S."/>
            <person name="Sgorbati B."/>
            <person name="Mattarelli P."/>
        </authorList>
    </citation>
    <scope>NUCLEOTIDE SEQUENCE [LARGE SCALE GENOMIC DNA]</scope>
    <source>
        <strain evidence="3 4">TRI 5</strain>
    </source>
</reference>
<evidence type="ECO:0000313" key="4">
    <source>
        <dbReference type="Proteomes" id="UP000245876"/>
    </source>
</evidence>
<evidence type="ECO:0000256" key="2">
    <source>
        <dbReference type="PIRSR" id="PIRSR605754-1"/>
    </source>
</evidence>
<dbReference type="EMBL" id="QFFM01000003">
    <property type="protein sequence ID" value="PWG66705.1"/>
    <property type="molecule type" value="Genomic_DNA"/>
</dbReference>
<keyword evidence="1" id="KW-0378">Hydrolase</keyword>
<proteinExistence type="predicted"/>
<organism evidence="3 4">
    <name type="scientific">Bifidobacterium callitrichidarum</name>
    <dbReference type="NCBI Taxonomy" id="2052941"/>
    <lineage>
        <taxon>Bacteria</taxon>
        <taxon>Bacillati</taxon>
        <taxon>Actinomycetota</taxon>
        <taxon>Actinomycetes</taxon>
        <taxon>Bifidobacteriales</taxon>
        <taxon>Bifidobacteriaceae</taxon>
        <taxon>Bifidobacterium</taxon>
    </lineage>
</organism>
<accession>A0A2U2NC30</accession>
<sequence>MGIMDGRVIARHKPLPGQKTYSQRSLLKKRWAWSWLTVFLFFVAVSLALASPLAQLYNADKLAKQSATAALATDDEKAEMKKAHAYNRKLVEDGQRVLGDAVDPFTQDKDQIPISQKDRTYNSILDTDGNGVMASISIPSISVKLPIYHGTSLATLDKGAGHMYGTSLPVGGKDTLSVISAHTGSPKALFFTHLDEMRKGDTFYIHVAGQTLAYKVDQIDVILPDDFSKLTIRKGEDRVTLMTCTPYGRNTHRLLVSGIRAQMPDVAPYEKDVQARSTFDWEKDWSIAAAAAGTPVFLDYFAWMMHQCRREFRLLPGRRLHKRAAK</sequence>
<dbReference type="AlphaFoldDB" id="A0A2U2NC30"/>
<dbReference type="Gene3D" id="2.40.260.10">
    <property type="entry name" value="Sortase"/>
    <property type="match status" value="1"/>
</dbReference>
<feature type="active site" description="Acyl-thioester intermediate" evidence="2">
    <location>
        <position position="244"/>
    </location>
</feature>
<gene>
    <name evidence="3" type="ORF">DF196_02030</name>
</gene>
<comment type="caution">
    <text evidence="3">The sequence shown here is derived from an EMBL/GenBank/DDBJ whole genome shotgun (WGS) entry which is preliminary data.</text>
</comment>
<evidence type="ECO:0000256" key="1">
    <source>
        <dbReference type="ARBA" id="ARBA00022801"/>
    </source>
</evidence>
<dbReference type="SUPFAM" id="SSF63817">
    <property type="entry name" value="Sortase"/>
    <property type="match status" value="1"/>
</dbReference>
<dbReference type="Proteomes" id="UP000245876">
    <property type="component" value="Unassembled WGS sequence"/>
</dbReference>
<keyword evidence="4" id="KW-1185">Reference proteome</keyword>
<dbReference type="NCBIfam" id="TIGR01076">
    <property type="entry name" value="sortase_fam"/>
    <property type="match status" value="1"/>
</dbReference>
<dbReference type="GO" id="GO:0016787">
    <property type="term" value="F:hydrolase activity"/>
    <property type="evidence" value="ECO:0007669"/>
    <property type="project" value="UniProtKB-KW"/>
</dbReference>
<protein>
    <submittedName>
        <fullName evidence="3">Class C sortase</fullName>
    </submittedName>
</protein>
<dbReference type="Pfam" id="PF04203">
    <property type="entry name" value="Sortase"/>
    <property type="match status" value="1"/>
</dbReference>